<dbReference type="CDD" id="cd00293">
    <property type="entry name" value="USP-like"/>
    <property type="match status" value="1"/>
</dbReference>
<accession>A0AA35DA82</accession>
<proteinExistence type="inferred from homology"/>
<dbReference type="Gene3D" id="3.40.50.620">
    <property type="entry name" value="HUPs"/>
    <property type="match status" value="1"/>
</dbReference>
<dbReference type="InterPro" id="IPR014729">
    <property type="entry name" value="Rossmann-like_a/b/a_fold"/>
</dbReference>
<dbReference type="PANTHER" id="PTHR46268:SF15">
    <property type="entry name" value="UNIVERSAL STRESS PROTEIN HP_0031"/>
    <property type="match status" value="1"/>
</dbReference>
<dbReference type="RefSeq" id="WP_234686733.1">
    <property type="nucleotide sequence ID" value="NZ_CAHPRW010000074.1"/>
</dbReference>
<dbReference type="PRINTS" id="PR01438">
    <property type="entry name" value="UNVRSLSTRESS"/>
</dbReference>
<gene>
    <name evidence="3" type="ORF">GHA_03304</name>
</gene>
<dbReference type="AlphaFoldDB" id="A0AA35DA82"/>
<comment type="caution">
    <text evidence="3">The sequence shown here is derived from an EMBL/GenBank/DDBJ whole genome shotgun (WGS) entry which is preliminary data.</text>
</comment>
<dbReference type="EMBL" id="CAHPSC010000064">
    <property type="protein sequence ID" value="CAB5707258.1"/>
    <property type="molecule type" value="Genomic_DNA"/>
</dbReference>
<evidence type="ECO:0000259" key="2">
    <source>
        <dbReference type="Pfam" id="PF00582"/>
    </source>
</evidence>
<dbReference type="SUPFAM" id="SSF52402">
    <property type="entry name" value="Adenine nucleotide alpha hydrolases-like"/>
    <property type="match status" value="1"/>
</dbReference>
<dbReference type="InterPro" id="IPR006016">
    <property type="entry name" value="UspA"/>
</dbReference>
<dbReference type="InterPro" id="IPR006015">
    <property type="entry name" value="Universal_stress_UspA"/>
</dbReference>
<comment type="similarity">
    <text evidence="1">Belongs to the universal stress protein A family.</text>
</comment>
<evidence type="ECO:0000313" key="3">
    <source>
        <dbReference type="EMBL" id="CAB5707258.1"/>
    </source>
</evidence>
<reference evidence="3" key="1">
    <citation type="submission" date="2020-05" db="EMBL/GenBank/DDBJ databases">
        <authorList>
            <person name="Delgado-Blas J."/>
        </authorList>
    </citation>
    <scope>NUCLEOTIDE SEQUENCE</scope>
    <source>
        <strain evidence="3">BB1454</strain>
    </source>
</reference>
<dbReference type="Pfam" id="PF00582">
    <property type="entry name" value="Usp"/>
    <property type="match status" value="1"/>
</dbReference>
<sequence>MTPSTSHDHDRIPTPDRVQRDDLGRLVAVAWLGRAEAQQAGSARWLVAVDGSACALHAVQAAARLVALGQGSGIDLVHVQSWLSKEAAETELARGGWANTAPARRLLEAASISWNLHVLMGEAADEIVGLAHRLCSLGIAVGSHGLTAAESVLLGSVADQVLRRATLPVLIVNGAPAMPATSDA</sequence>
<feature type="domain" description="UspA" evidence="2">
    <location>
        <begin position="46"/>
        <end position="172"/>
    </location>
</feature>
<organism evidence="3 4">
    <name type="scientific">Comamonas aquatica</name>
    <dbReference type="NCBI Taxonomy" id="225991"/>
    <lineage>
        <taxon>Bacteria</taxon>
        <taxon>Pseudomonadati</taxon>
        <taxon>Pseudomonadota</taxon>
        <taxon>Betaproteobacteria</taxon>
        <taxon>Burkholderiales</taxon>
        <taxon>Comamonadaceae</taxon>
        <taxon>Comamonas</taxon>
    </lineage>
</organism>
<protein>
    <submittedName>
        <fullName evidence="3">Universal stress protein family</fullName>
    </submittedName>
</protein>
<evidence type="ECO:0000256" key="1">
    <source>
        <dbReference type="ARBA" id="ARBA00008791"/>
    </source>
</evidence>
<name>A0AA35DA82_9BURK</name>
<evidence type="ECO:0000313" key="4">
    <source>
        <dbReference type="Proteomes" id="UP000834458"/>
    </source>
</evidence>
<dbReference type="PANTHER" id="PTHR46268">
    <property type="entry name" value="STRESS RESPONSE PROTEIN NHAX"/>
    <property type="match status" value="1"/>
</dbReference>
<dbReference type="Proteomes" id="UP000834458">
    <property type="component" value="Unassembled WGS sequence"/>
</dbReference>